<accession>A0A4S4B3B3</accession>
<dbReference type="PANTHER" id="PTHR33337">
    <property type="entry name" value="GFA DOMAIN-CONTAINING PROTEIN"/>
    <property type="match status" value="1"/>
</dbReference>
<keyword evidence="3" id="KW-0862">Zinc</keyword>
<dbReference type="OrthoDB" id="327703at2"/>
<dbReference type="PROSITE" id="PS51891">
    <property type="entry name" value="CENP_V_GFA"/>
    <property type="match status" value="1"/>
</dbReference>
<keyword evidence="4" id="KW-0456">Lyase</keyword>
<evidence type="ECO:0000313" key="6">
    <source>
        <dbReference type="EMBL" id="THF67150.1"/>
    </source>
</evidence>
<dbReference type="Gene3D" id="3.90.1590.10">
    <property type="entry name" value="glutathione-dependent formaldehyde- activating enzyme (gfa)"/>
    <property type="match status" value="1"/>
</dbReference>
<dbReference type="AlphaFoldDB" id="A0A4S4B3B3"/>
<dbReference type="SUPFAM" id="SSF51316">
    <property type="entry name" value="Mss4-like"/>
    <property type="match status" value="1"/>
</dbReference>
<evidence type="ECO:0000259" key="5">
    <source>
        <dbReference type="PROSITE" id="PS51891"/>
    </source>
</evidence>
<dbReference type="Proteomes" id="UP000308430">
    <property type="component" value="Unassembled WGS sequence"/>
</dbReference>
<name>A0A4S4B3B3_9RHOO</name>
<dbReference type="EMBL" id="SSOC01000001">
    <property type="protein sequence ID" value="THF67150.1"/>
    <property type="molecule type" value="Genomic_DNA"/>
</dbReference>
<proteinExistence type="inferred from homology"/>
<reference evidence="6 7" key="1">
    <citation type="submission" date="2019-04" db="EMBL/GenBank/DDBJ databases">
        <title>Azoarcus nasutitermitis sp. nov. isolated from termite nest.</title>
        <authorList>
            <person name="Lin S.-Y."/>
            <person name="Hameed A."/>
            <person name="Hsu Y.-H."/>
            <person name="Young C.-C."/>
        </authorList>
    </citation>
    <scope>NUCLEOTIDE SEQUENCE [LARGE SCALE GENOMIC DNA]</scope>
    <source>
        <strain evidence="6 7">CC-YHH838</strain>
    </source>
</reference>
<comment type="similarity">
    <text evidence="1">Belongs to the Gfa family.</text>
</comment>
<evidence type="ECO:0000313" key="7">
    <source>
        <dbReference type="Proteomes" id="UP000308430"/>
    </source>
</evidence>
<sequence>MDTFELDGRCLCGAVRIAATAASHEVGACHCGICRRWSGGPMFAFECVGAPRIEGEAQLAVYPSSDWAERGFCKTCGTHLFYRLRDGSHYAVPVGLVDGGQPWLFDSQIFIDDKPVWYRFANATRDLTGAEVFALYAPPGTQG</sequence>
<organism evidence="6 7">
    <name type="scientific">Pseudothauera nasutitermitis</name>
    <dbReference type="NCBI Taxonomy" id="2565930"/>
    <lineage>
        <taxon>Bacteria</taxon>
        <taxon>Pseudomonadati</taxon>
        <taxon>Pseudomonadota</taxon>
        <taxon>Betaproteobacteria</taxon>
        <taxon>Rhodocyclales</taxon>
        <taxon>Zoogloeaceae</taxon>
        <taxon>Pseudothauera</taxon>
    </lineage>
</organism>
<evidence type="ECO:0000256" key="2">
    <source>
        <dbReference type="ARBA" id="ARBA00022723"/>
    </source>
</evidence>
<dbReference type="PANTHER" id="PTHR33337:SF40">
    <property type="entry name" value="CENP-V_GFA DOMAIN-CONTAINING PROTEIN-RELATED"/>
    <property type="match status" value="1"/>
</dbReference>
<dbReference type="InterPro" id="IPR011057">
    <property type="entry name" value="Mss4-like_sf"/>
</dbReference>
<gene>
    <name evidence="6" type="ORF">E6C76_01850</name>
</gene>
<keyword evidence="7" id="KW-1185">Reference proteome</keyword>
<evidence type="ECO:0000256" key="1">
    <source>
        <dbReference type="ARBA" id="ARBA00005495"/>
    </source>
</evidence>
<dbReference type="GO" id="GO:0046872">
    <property type="term" value="F:metal ion binding"/>
    <property type="evidence" value="ECO:0007669"/>
    <property type="project" value="UniProtKB-KW"/>
</dbReference>
<keyword evidence="2" id="KW-0479">Metal-binding</keyword>
<comment type="caution">
    <text evidence="6">The sequence shown here is derived from an EMBL/GenBank/DDBJ whole genome shotgun (WGS) entry which is preliminary data.</text>
</comment>
<evidence type="ECO:0000256" key="3">
    <source>
        <dbReference type="ARBA" id="ARBA00022833"/>
    </source>
</evidence>
<dbReference type="RefSeq" id="WP_136346559.1">
    <property type="nucleotide sequence ID" value="NZ_SSOC01000001.1"/>
</dbReference>
<dbReference type="InterPro" id="IPR006913">
    <property type="entry name" value="CENP-V/GFA"/>
</dbReference>
<feature type="domain" description="CENP-V/GFA" evidence="5">
    <location>
        <begin position="6"/>
        <end position="104"/>
    </location>
</feature>
<protein>
    <submittedName>
        <fullName evidence="6">GFA family protein</fullName>
    </submittedName>
</protein>
<evidence type="ECO:0000256" key="4">
    <source>
        <dbReference type="ARBA" id="ARBA00023239"/>
    </source>
</evidence>
<dbReference type="GO" id="GO:0016846">
    <property type="term" value="F:carbon-sulfur lyase activity"/>
    <property type="evidence" value="ECO:0007669"/>
    <property type="project" value="InterPro"/>
</dbReference>
<dbReference type="Pfam" id="PF04828">
    <property type="entry name" value="GFA"/>
    <property type="match status" value="1"/>
</dbReference>